<dbReference type="EMBL" id="CM037614">
    <property type="protein sequence ID" value="KAH8017266.1"/>
    <property type="molecule type" value="Genomic_DNA"/>
</dbReference>
<name>A0ACB8GC69_9SAUR</name>
<organism evidence="1 2">
    <name type="scientific">Sphaerodactylus townsendi</name>
    <dbReference type="NCBI Taxonomy" id="933632"/>
    <lineage>
        <taxon>Eukaryota</taxon>
        <taxon>Metazoa</taxon>
        <taxon>Chordata</taxon>
        <taxon>Craniata</taxon>
        <taxon>Vertebrata</taxon>
        <taxon>Euteleostomi</taxon>
        <taxon>Lepidosauria</taxon>
        <taxon>Squamata</taxon>
        <taxon>Bifurcata</taxon>
        <taxon>Gekkota</taxon>
        <taxon>Sphaerodactylidae</taxon>
        <taxon>Sphaerodactylus</taxon>
    </lineage>
</organism>
<protein>
    <submittedName>
        <fullName evidence="1">Uncharacterized protein</fullName>
    </submittedName>
</protein>
<proteinExistence type="predicted"/>
<comment type="caution">
    <text evidence="1">The sequence shown here is derived from an EMBL/GenBank/DDBJ whole genome shotgun (WGS) entry which is preliminary data.</text>
</comment>
<keyword evidence="2" id="KW-1185">Reference proteome</keyword>
<dbReference type="Proteomes" id="UP000827872">
    <property type="component" value="Linkage Group LG01"/>
</dbReference>
<evidence type="ECO:0000313" key="1">
    <source>
        <dbReference type="EMBL" id="KAH8017266.1"/>
    </source>
</evidence>
<gene>
    <name evidence="1" type="ORF">K3G42_027863</name>
</gene>
<reference evidence="1" key="1">
    <citation type="submission" date="2021-08" db="EMBL/GenBank/DDBJ databases">
        <title>The first chromosome-level gecko genome reveals the dynamic sex chromosomes of Neotropical dwarf geckos (Sphaerodactylidae: Sphaerodactylus).</title>
        <authorList>
            <person name="Pinto B.J."/>
            <person name="Keating S.E."/>
            <person name="Gamble T."/>
        </authorList>
    </citation>
    <scope>NUCLEOTIDE SEQUENCE</scope>
    <source>
        <strain evidence="1">TG3544</strain>
    </source>
</reference>
<sequence>MQTSLNFTILLYSQSTLLIKVCYVGIPLPHHFTILILIGDYDQFSVISPDCHFHGPLGAILNNAADFQVVKTRSAAQRAWGRPVARWLPRIVTLAGAHCAAPGAAQGAGQGTGAMRRPQQRRRPRRGSGQCLGAERGQQVSPSDRGVPSTDKGAKKPLRTSCCSLSGAETQPRMARRRSPGRFSPPRGYTDAYSSEPEAAGGEGFLGRLAQMYRDDERTSLPRKGKNGSNAQQRTKPHRAASAHPRRLATWPQHHLAPAGEGCATPGTTSCTSLFGGEFQVHPQPPGRTPTGKYTRVEKLLQDDQWASPVPRPLEYGAADCPTDASKPPSICPSSFSFSQQDKPPLKLGAKELKRGNWQEPCESSPSIGDLMHSLARPYEENEPQGYLSRDPNSQHHRQHSRYHQKSRKGDAQINLQDLIDKRYEDLMPERDKKIAALMLARHQDEEEMKDRQLQVSDVWEKMRHKERKHKVRMEKERHYQQAEYLDQWQRDRDQRKAKLRLEEQQLLMAREKEMMLRDKKWKKMAKEQESRRRMKLDSNKLQADYKKCQERQLWDRRSNERNARDHASHLYKEQMLQALERRLIKEMERKRKRADTNQYKKARHMHTKEQVDDRVKAEELYKRLCIEQKLQRSQEILEQLIEERNRELKERSFKEEDQDVITKVRAKETEEEKRRRKEMLLQIAEMKIQQAKEMMTKNIQGRAQRARDINWMKERNHDCRKQKLDDDEKCHLREIKEAIRRKDQKSNQILRDKETAIEESRRIAKASYDLKEKVRDLIKHGSVDQMAFDAHRNANLLRGL</sequence>
<accession>A0ACB8GC69</accession>
<evidence type="ECO:0000313" key="2">
    <source>
        <dbReference type="Proteomes" id="UP000827872"/>
    </source>
</evidence>